<protein>
    <submittedName>
        <fullName evidence="1">Uncharacterized protein</fullName>
    </submittedName>
</protein>
<name>A0A4Y2R2G3_ARAVE</name>
<dbReference type="AlphaFoldDB" id="A0A4Y2R2G3"/>
<sequence>FGVFEKTLHDAVAKAFSVPPELVPEINDSASRLYRSKYCDQKSIYAATEMSIFVTKPPDSDTGCSSS</sequence>
<proteinExistence type="predicted"/>
<accession>A0A4Y2R2G3</accession>
<evidence type="ECO:0000313" key="1">
    <source>
        <dbReference type="EMBL" id="GBN69599.1"/>
    </source>
</evidence>
<dbReference type="EMBL" id="BGPR01015523">
    <property type="protein sequence ID" value="GBN69599.1"/>
    <property type="molecule type" value="Genomic_DNA"/>
</dbReference>
<evidence type="ECO:0000313" key="2">
    <source>
        <dbReference type="Proteomes" id="UP000499080"/>
    </source>
</evidence>
<organism evidence="1 2">
    <name type="scientific">Araneus ventricosus</name>
    <name type="common">Orbweaver spider</name>
    <name type="synonym">Epeira ventricosa</name>
    <dbReference type="NCBI Taxonomy" id="182803"/>
    <lineage>
        <taxon>Eukaryota</taxon>
        <taxon>Metazoa</taxon>
        <taxon>Ecdysozoa</taxon>
        <taxon>Arthropoda</taxon>
        <taxon>Chelicerata</taxon>
        <taxon>Arachnida</taxon>
        <taxon>Araneae</taxon>
        <taxon>Araneomorphae</taxon>
        <taxon>Entelegynae</taxon>
        <taxon>Araneoidea</taxon>
        <taxon>Araneidae</taxon>
        <taxon>Araneus</taxon>
    </lineage>
</organism>
<gene>
    <name evidence="1" type="ORF">AVEN_244133_1</name>
</gene>
<reference evidence="1 2" key="1">
    <citation type="journal article" date="2019" name="Sci. Rep.">
        <title>Orb-weaving spider Araneus ventricosus genome elucidates the spidroin gene catalogue.</title>
        <authorList>
            <person name="Kono N."/>
            <person name="Nakamura H."/>
            <person name="Ohtoshi R."/>
            <person name="Moran D.A.P."/>
            <person name="Shinohara A."/>
            <person name="Yoshida Y."/>
            <person name="Fujiwara M."/>
            <person name="Mori M."/>
            <person name="Tomita M."/>
            <person name="Arakawa K."/>
        </authorList>
    </citation>
    <scope>NUCLEOTIDE SEQUENCE [LARGE SCALE GENOMIC DNA]</scope>
</reference>
<feature type="non-terminal residue" evidence="1">
    <location>
        <position position="1"/>
    </location>
</feature>
<dbReference type="Proteomes" id="UP000499080">
    <property type="component" value="Unassembled WGS sequence"/>
</dbReference>
<comment type="caution">
    <text evidence="1">The sequence shown here is derived from an EMBL/GenBank/DDBJ whole genome shotgun (WGS) entry which is preliminary data.</text>
</comment>
<keyword evidence="2" id="KW-1185">Reference proteome</keyword>